<dbReference type="AlphaFoldDB" id="A0A103RKJ2"/>
<dbReference type="Proteomes" id="UP000064029">
    <property type="component" value="Unassembled WGS sequence"/>
</dbReference>
<dbReference type="EMBL" id="LOXM01000097">
    <property type="protein sequence ID" value="KVG69490.1"/>
    <property type="molecule type" value="Genomic_DNA"/>
</dbReference>
<comment type="similarity">
    <text evidence="1">Belongs to the aspartate/glutamate racemases family.</text>
</comment>
<dbReference type="SUPFAM" id="SSF53681">
    <property type="entry name" value="Aspartate/glutamate racemase"/>
    <property type="match status" value="2"/>
</dbReference>
<dbReference type="InterPro" id="IPR004380">
    <property type="entry name" value="Asp_race"/>
</dbReference>
<reference evidence="3 4" key="1">
    <citation type="submission" date="2015-11" db="EMBL/GenBank/DDBJ databases">
        <title>Expanding the genomic diversity of Burkholderia species for the development of highly accurate diagnostics.</title>
        <authorList>
            <person name="Sahl J."/>
            <person name="Keim P."/>
            <person name="Wagner D."/>
        </authorList>
    </citation>
    <scope>NUCLEOTIDE SEQUENCE [LARGE SCALE GENOMIC DNA]</scope>
    <source>
        <strain evidence="3 4">MSMB2036</strain>
    </source>
</reference>
<organism evidence="3 4">
    <name type="scientific">Burkholderia ubonensis</name>
    <dbReference type="NCBI Taxonomy" id="101571"/>
    <lineage>
        <taxon>Bacteria</taxon>
        <taxon>Pseudomonadati</taxon>
        <taxon>Pseudomonadota</taxon>
        <taxon>Betaproteobacteria</taxon>
        <taxon>Burkholderiales</taxon>
        <taxon>Burkholderiaceae</taxon>
        <taxon>Burkholderia</taxon>
        <taxon>Burkholderia cepacia complex</taxon>
    </lineage>
</organism>
<dbReference type="Gene3D" id="3.40.50.1860">
    <property type="match status" value="2"/>
</dbReference>
<dbReference type="RefSeq" id="WP_059750648.1">
    <property type="nucleotide sequence ID" value="NZ_CP013416.1"/>
</dbReference>
<dbReference type="PANTHER" id="PTHR21198">
    <property type="entry name" value="GLUTAMATE RACEMASE"/>
    <property type="match status" value="1"/>
</dbReference>
<evidence type="ECO:0000313" key="4">
    <source>
        <dbReference type="Proteomes" id="UP000064029"/>
    </source>
</evidence>
<dbReference type="InterPro" id="IPR001920">
    <property type="entry name" value="Asp/Glu_race"/>
</dbReference>
<evidence type="ECO:0000256" key="2">
    <source>
        <dbReference type="ARBA" id="ARBA00023235"/>
    </source>
</evidence>
<gene>
    <name evidence="3" type="ORF">WJ33_22335</name>
</gene>
<dbReference type="OrthoDB" id="9803739at2"/>
<evidence type="ECO:0000313" key="3">
    <source>
        <dbReference type="EMBL" id="KVG69490.1"/>
    </source>
</evidence>
<dbReference type="Pfam" id="PF01177">
    <property type="entry name" value="Asp_Glu_race"/>
    <property type="match status" value="1"/>
</dbReference>
<dbReference type="GO" id="GO:0047661">
    <property type="term" value="F:amino-acid racemase activity"/>
    <property type="evidence" value="ECO:0007669"/>
    <property type="project" value="InterPro"/>
</dbReference>
<dbReference type="PANTHER" id="PTHR21198:SF7">
    <property type="entry name" value="ASPARTATE-GLUTAMATE RACEMASE FAMILY"/>
    <property type="match status" value="1"/>
</dbReference>
<dbReference type="NCBIfam" id="TIGR00035">
    <property type="entry name" value="asp_race"/>
    <property type="match status" value="1"/>
</dbReference>
<accession>A0A103RKJ2</accession>
<evidence type="ECO:0000256" key="1">
    <source>
        <dbReference type="ARBA" id="ARBA00007847"/>
    </source>
</evidence>
<proteinExistence type="inferred from homology"/>
<comment type="caution">
    <text evidence="3">The sequence shown here is derived from an EMBL/GenBank/DDBJ whole genome shotgun (WGS) entry which is preliminary data.</text>
</comment>
<keyword evidence="2" id="KW-0413">Isomerase</keyword>
<sequence>MALIGVLGGMGPLATVDFMHRVMQLTRARCDQEHLPMIVANLTHTPDRSRAIVAGGVDPLPALLDGIDLLNRCGAGVIVIPCNSAHHWYAQMAERSEAPILHIVDAAVAALPAGVRRVAVLATGGALVSGFYQASLRSRGIEPVMPAAAAQRDIAACIEAVKATEIDAAAGHLSRALATLERRKVSIAVMGCTEIPIAARALRDARVALIDSTQELARATVAYAVERGWGSAM</sequence>
<dbReference type="InterPro" id="IPR015942">
    <property type="entry name" value="Asp/Glu/hydantoin_racemase"/>
</dbReference>
<name>A0A103RKJ2_9BURK</name>
<protein>
    <submittedName>
        <fullName evidence="3">Aspartate racemase</fullName>
    </submittedName>
</protein>